<dbReference type="InterPro" id="IPR021454">
    <property type="entry name" value="DUF3105"/>
</dbReference>
<dbReference type="RefSeq" id="WP_343055467.1">
    <property type="nucleotide sequence ID" value="NZ_JACGXA010000001.1"/>
</dbReference>
<keyword evidence="1" id="KW-0812">Transmembrane</keyword>
<gene>
    <name evidence="2" type="ORF">FB382_000637</name>
</gene>
<evidence type="ECO:0008006" key="4">
    <source>
        <dbReference type="Google" id="ProtNLM"/>
    </source>
</evidence>
<dbReference type="Pfam" id="PF11303">
    <property type="entry name" value="DUF3105"/>
    <property type="match status" value="1"/>
</dbReference>
<evidence type="ECO:0000313" key="3">
    <source>
        <dbReference type="Proteomes" id="UP000580910"/>
    </source>
</evidence>
<reference evidence="2 3" key="1">
    <citation type="submission" date="2020-07" db="EMBL/GenBank/DDBJ databases">
        <title>Sequencing the genomes of 1000 actinobacteria strains.</title>
        <authorList>
            <person name="Klenk H.-P."/>
        </authorList>
    </citation>
    <scope>NUCLEOTIDE SEQUENCE [LARGE SCALE GENOMIC DNA]</scope>
    <source>
        <strain evidence="2 3">DSM 21349</strain>
    </source>
</reference>
<accession>A0A7W3P8G2</accession>
<dbReference type="AlphaFoldDB" id="A0A7W3P8G2"/>
<keyword evidence="1" id="KW-0472">Membrane</keyword>
<dbReference type="EMBL" id="JACGXA010000001">
    <property type="protein sequence ID" value="MBA8802346.1"/>
    <property type="molecule type" value="Genomic_DNA"/>
</dbReference>
<evidence type="ECO:0000256" key="1">
    <source>
        <dbReference type="SAM" id="Phobius"/>
    </source>
</evidence>
<keyword evidence="1" id="KW-1133">Transmembrane helix</keyword>
<sequence>MAKKQAKSDRQAVIAATLKKQKTADQRRGFMIVGVCTVVAVLIVGAAAFQPIKDWWDLRQFKGKDLASIGAPASVCQKVTTKKADGNQDHVPQTQTVDYKDAPPAFGAHWNVAGLAPAPISRKLYTADDRPALEALVHNLEHGYTILWYDDTIAKNDTDMKELQAIADKLSSTTNYRDKFIAAPWTSADEGGAKFPAGQHVAFTHWSAGGSGNTDTSKQEGVFQYCSAISGESLSDFMLKYPYTDSPEPGAM</sequence>
<proteinExistence type="predicted"/>
<organism evidence="2 3">
    <name type="scientific">Nocardioides ginsengisegetis</name>
    <dbReference type="NCBI Taxonomy" id="661491"/>
    <lineage>
        <taxon>Bacteria</taxon>
        <taxon>Bacillati</taxon>
        <taxon>Actinomycetota</taxon>
        <taxon>Actinomycetes</taxon>
        <taxon>Propionibacteriales</taxon>
        <taxon>Nocardioidaceae</taxon>
        <taxon>Nocardioides</taxon>
    </lineage>
</organism>
<keyword evidence="3" id="KW-1185">Reference proteome</keyword>
<dbReference type="Proteomes" id="UP000580910">
    <property type="component" value="Unassembled WGS sequence"/>
</dbReference>
<name>A0A7W3P8G2_9ACTN</name>
<evidence type="ECO:0000313" key="2">
    <source>
        <dbReference type="EMBL" id="MBA8802346.1"/>
    </source>
</evidence>
<protein>
    <recommendedName>
        <fullName evidence="4">DUF3105 domain-containing protein</fullName>
    </recommendedName>
</protein>
<comment type="caution">
    <text evidence="2">The sequence shown here is derived from an EMBL/GenBank/DDBJ whole genome shotgun (WGS) entry which is preliminary data.</text>
</comment>
<feature type="transmembrane region" description="Helical" evidence="1">
    <location>
        <begin position="29"/>
        <end position="49"/>
    </location>
</feature>